<proteinExistence type="predicted"/>
<evidence type="ECO:0000313" key="2">
    <source>
        <dbReference type="Proteomes" id="UP000800040"/>
    </source>
</evidence>
<dbReference type="PANTHER" id="PTHR47345">
    <property type="entry name" value="CUT9-INTERACTING PROTEIN SCN1"/>
    <property type="match status" value="1"/>
</dbReference>
<dbReference type="GO" id="GO:0016788">
    <property type="term" value="F:hydrolase activity, acting on ester bonds"/>
    <property type="evidence" value="ECO:0007669"/>
    <property type="project" value="InterPro"/>
</dbReference>
<keyword evidence="2" id="KW-1185">Reference proteome</keyword>
<gene>
    <name evidence="1" type="ORF">BDW02DRAFT_261347</name>
</gene>
<organism evidence="1 2">
    <name type="scientific">Decorospora gaudefroyi</name>
    <dbReference type="NCBI Taxonomy" id="184978"/>
    <lineage>
        <taxon>Eukaryota</taxon>
        <taxon>Fungi</taxon>
        <taxon>Dikarya</taxon>
        <taxon>Ascomycota</taxon>
        <taxon>Pezizomycotina</taxon>
        <taxon>Dothideomycetes</taxon>
        <taxon>Pleosporomycetidae</taxon>
        <taxon>Pleosporales</taxon>
        <taxon>Pleosporineae</taxon>
        <taxon>Pleosporaceae</taxon>
        <taxon>Decorospora</taxon>
    </lineage>
</organism>
<protein>
    <submittedName>
        <fullName evidence="1">Metallo-dependent hydrolase</fullName>
    </submittedName>
</protein>
<reference evidence="1" key="1">
    <citation type="submission" date="2020-01" db="EMBL/GenBank/DDBJ databases">
        <authorList>
            <consortium name="DOE Joint Genome Institute"/>
            <person name="Haridas S."/>
            <person name="Albert R."/>
            <person name="Binder M."/>
            <person name="Bloem J."/>
            <person name="Labutti K."/>
            <person name="Salamov A."/>
            <person name="Andreopoulos B."/>
            <person name="Baker S.E."/>
            <person name="Barry K."/>
            <person name="Bills G."/>
            <person name="Bluhm B.H."/>
            <person name="Cannon C."/>
            <person name="Castanera R."/>
            <person name="Culley D.E."/>
            <person name="Daum C."/>
            <person name="Ezra D."/>
            <person name="Gonzalez J.B."/>
            <person name="Henrissat B."/>
            <person name="Kuo A."/>
            <person name="Liang C."/>
            <person name="Lipzen A."/>
            <person name="Lutzoni F."/>
            <person name="Magnuson J."/>
            <person name="Mondo S."/>
            <person name="Nolan M."/>
            <person name="Ohm R."/>
            <person name="Pangilinan J."/>
            <person name="Park H.-J."/>
            <person name="Ramirez L."/>
            <person name="Alfaro M."/>
            <person name="Sun H."/>
            <person name="Tritt A."/>
            <person name="Yoshinaga Y."/>
            <person name="Zwiers L.-H."/>
            <person name="Turgeon B.G."/>
            <person name="Goodwin S.B."/>
            <person name="Spatafora J.W."/>
            <person name="Crous P.W."/>
            <person name="Grigoriev I.V."/>
        </authorList>
    </citation>
    <scope>NUCLEOTIDE SEQUENCE</scope>
    <source>
        <strain evidence="1">P77</strain>
    </source>
</reference>
<dbReference type="PANTHER" id="PTHR47345:SF1">
    <property type="entry name" value="CUT9-INTERACTING PROTEIN SCN1"/>
    <property type="match status" value="1"/>
</dbReference>
<dbReference type="SUPFAM" id="SSF51556">
    <property type="entry name" value="Metallo-dependent hydrolases"/>
    <property type="match status" value="1"/>
</dbReference>
<dbReference type="AlphaFoldDB" id="A0A6A5KKN7"/>
<dbReference type="Gene3D" id="3.20.20.140">
    <property type="entry name" value="Metal-dependent hydrolases"/>
    <property type="match status" value="1"/>
</dbReference>
<dbReference type="Pfam" id="PF01026">
    <property type="entry name" value="TatD_DNase"/>
    <property type="match status" value="1"/>
</dbReference>
<dbReference type="Proteomes" id="UP000800040">
    <property type="component" value="Unassembled WGS sequence"/>
</dbReference>
<evidence type="ECO:0000313" key="1">
    <source>
        <dbReference type="EMBL" id="KAF1835896.1"/>
    </source>
</evidence>
<name>A0A6A5KKN7_9PLEO</name>
<dbReference type="OrthoDB" id="413993at2759"/>
<keyword evidence="1" id="KW-0378">Hydrolase</keyword>
<dbReference type="EMBL" id="ML975280">
    <property type="protein sequence ID" value="KAF1835896.1"/>
    <property type="molecule type" value="Genomic_DNA"/>
</dbReference>
<sequence length="409" mass="46251">MAADNSMDGAFPWHLGVYDAHCHPTDTMSSVQTIQKMKTRVLTIMATRAEDQDLVESTAEKHSIKSSDASKWSKEECIVPCFGWHPWFSYQMYITDGENNEVEEPGNLTGDAKIAHYQSVLQPSRDKLSEEDVRILLSLPDPTPFHAFLARTRRHLEQYPYALVGEIGLDRSFRIPESWTDHQALWSQRNTRLTPGGREGRRLTPFRCSPEHQKKIFKLQLQLAADMGRAVSVHGVQAHGLLLEVLSTLWKGHEKEVLSKRQRKKRAEDDAVEEAALDFEASNTDTEKQKSTCTPYPPRICLHSYSGNVSNFKQYLNPAIPARIFASFSTAINLSDAMGEETPESFEQMVKTVPEQMLLVESDLHTAGGEMDCRLEDIVRRVCKVKGWGVEEGVERLGANWRAFVFGEG</sequence>
<accession>A0A6A5KKN7</accession>
<dbReference type="InterPro" id="IPR053044">
    <property type="entry name" value="Metallo-hydrolase/TatD-type"/>
</dbReference>
<dbReference type="InterPro" id="IPR032466">
    <property type="entry name" value="Metal_Hydrolase"/>
</dbReference>
<dbReference type="InterPro" id="IPR001130">
    <property type="entry name" value="TatD-like"/>
</dbReference>